<gene>
    <name evidence="12" type="ORF">GCM10017783_13840</name>
</gene>
<evidence type="ECO:0000256" key="7">
    <source>
        <dbReference type="ARBA" id="ARBA00023159"/>
    </source>
</evidence>
<evidence type="ECO:0000256" key="6">
    <source>
        <dbReference type="ARBA" id="ARBA00023125"/>
    </source>
</evidence>
<evidence type="ECO:0000256" key="3">
    <source>
        <dbReference type="ARBA" id="ARBA00022553"/>
    </source>
</evidence>
<keyword evidence="7 9" id="KW-0010">Activator</keyword>
<dbReference type="PROSITE" id="PS50110">
    <property type="entry name" value="RESPONSE_REGULATORY"/>
    <property type="match status" value="1"/>
</dbReference>
<comment type="caution">
    <text evidence="12">The sequence shown here is derived from an EMBL/GenBank/DDBJ whole genome shotgun (WGS) entry which is preliminary data.</text>
</comment>
<accession>A0ABQ3K721</accession>
<dbReference type="Pfam" id="PF00072">
    <property type="entry name" value="Response_reg"/>
    <property type="match status" value="1"/>
</dbReference>
<proteinExistence type="predicted"/>
<organism evidence="12 13">
    <name type="scientific">Deinococcus piscis</name>
    <dbReference type="NCBI Taxonomy" id="394230"/>
    <lineage>
        <taxon>Bacteria</taxon>
        <taxon>Thermotogati</taxon>
        <taxon>Deinococcota</taxon>
        <taxon>Deinococci</taxon>
        <taxon>Deinococcales</taxon>
        <taxon>Deinococcaceae</taxon>
        <taxon>Deinococcus</taxon>
    </lineage>
</organism>
<dbReference type="Proteomes" id="UP000632154">
    <property type="component" value="Unassembled WGS sequence"/>
</dbReference>
<keyword evidence="4 9" id="KW-0902">Two-component regulatory system</keyword>
<name>A0ABQ3K721_9DEIO</name>
<evidence type="ECO:0000256" key="9">
    <source>
        <dbReference type="PIRNR" id="PIRNR006171"/>
    </source>
</evidence>
<dbReference type="PANTHER" id="PTHR45526:SF1">
    <property type="entry name" value="TRANSCRIPTIONAL REGULATORY PROTEIN DCUR-RELATED"/>
    <property type="match status" value="1"/>
</dbReference>
<dbReference type="RefSeq" id="WP_229838971.1">
    <property type="nucleotide sequence ID" value="NZ_BNAL01000015.1"/>
</dbReference>
<reference evidence="13" key="1">
    <citation type="journal article" date="2019" name="Int. J. Syst. Evol. Microbiol.">
        <title>The Global Catalogue of Microorganisms (GCM) 10K type strain sequencing project: providing services to taxonomists for standard genome sequencing and annotation.</title>
        <authorList>
            <consortium name="The Broad Institute Genomics Platform"/>
            <consortium name="The Broad Institute Genome Sequencing Center for Infectious Disease"/>
            <person name="Wu L."/>
            <person name="Ma J."/>
        </authorList>
    </citation>
    <scope>NUCLEOTIDE SEQUENCE [LARGE SCALE GENOMIC DNA]</scope>
    <source>
        <strain evidence="13">CGMCC 1.18439</strain>
    </source>
</reference>
<evidence type="ECO:0000256" key="10">
    <source>
        <dbReference type="PROSITE-ProRule" id="PRU00169"/>
    </source>
</evidence>
<sequence>MKGRWSEGPLEFWATTRTEPGSTDNAAMSACYTAVMIEDDPLVAQVNQGYLDGRPEYQVLGTAQTLAEGRPLLRQHRPDLLLLDVYLPDGSGLDLLAEARAEGWIQDVILLTAARDAASVQAALSGGAADFLIKPFTRSRLYAALDTIQQRHEAMRGGEREFTQGALDRLLGHAKPQHLPKRVEAHTLEKVGEVLRASSAPMSAEEVGRELGINRATAWRYLEQLTGLGQAELDMEYGGLGRPTKRYRWCVAPRS</sequence>
<dbReference type="PIRSF" id="PIRSF006171">
    <property type="entry name" value="RR_citrat_malat"/>
    <property type="match status" value="1"/>
</dbReference>
<evidence type="ECO:0000256" key="8">
    <source>
        <dbReference type="ARBA" id="ARBA00023163"/>
    </source>
</evidence>
<dbReference type="Gene3D" id="1.10.10.10">
    <property type="entry name" value="Winged helix-like DNA-binding domain superfamily/Winged helix DNA-binding domain"/>
    <property type="match status" value="1"/>
</dbReference>
<keyword evidence="8 9" id="KW-0804">Transcription</keyword>
<evidence type="ECO:0000313" key="12">
    <source>
        <dbReference type="EMBL" id="GHG02785.1"/>
    </source>
</evidence>
<dbReference type="PANTHER" id="PTHR45526">
    <property type="entry name" value="TRANSCRIPTIONAL REGULATORY PROTEIN DPIA"/>
    <property type="match status" value="1"/>
</dbReference>
<evidence type="ECO:0000256" key="5">
    <source>
        <dbReference type="ARBA" id="ARBA00023015"/>
    </source>
</evidence>
<evidence type="ECO:0000256" key="1">
    <source>
        <dbReference type="ARBA" id="ARBA00004496"/>
    </source>
</evidence>
<keyword evidence="6 9" id="KW-0238">DNA-binding</keyword>
<keyword evidence="3 10" id="KW-0597">Phosphoprotein</keyword>
<evidence type="ECO:0000256" key="4">
    <source>
        <dbReference type="ARBA" id="ARBA00023012"/>
    </source>
</evidence>
<evidence type="ECO:0000256" key="2">
    <source>
        <dbReference type="ARBA" id="ARBA00022490"/>
    </source>
</evidence>
<dbReference type="Gene3D" id="3.40.50.2300">
    <property type="match status" value="1"/>
</dbReference>
<feature type="modified residue" description="4-aspartylphosphate" evidence="10">
    <location>
        <position position="84"/>
    </location>
</feature>
<keyword evidence="5 9" id="KW-0805">Transcription regulation</keyword>
<dbReference type="InterPro" id="IPR011006">
    <property type="entry name" value="CheY-like_superfamily"/>
</dbReference>
<dbReference type="InterPro" id="IPR036388">
    <property type="entry name" value="WH-like_DNA-bd_sf"/>
</dbReference>
<dbReference type="InterPro" id="IPR001789">
    <property type="entry name" value="Sig_transdc_resp-reg_receiver"/>
</dbReference>
<dbReference type="InterPro" id="IPR051271">
    <property type="entry name" value="2C-system_Tx_regulators"/>
</dbReference>
<evidence type="ECO:0000313" key="13">
    <source>
        <dbReference type="Proteomes" id="UP000632154"/>
    </source>
</evidence>
<dbReference type="InterPro" id="IPR024187">
    <property type="entry name" value="Sig_transdc_resp-reg_cit/mal"/>
</dbReference>
<keyword evidence="13" id="KW-1185">Reference proteome</keyword>
<keyword evidence="2 9" id="KW-0963">Cytoplasm</keyword>
<evidence type="ECO:0000259" key="11">
    <source>
        <dbReference type="PROSITE" id="PS50110"/>
    </source>
</evidence>
<comment type="subcellular location">
    <subcellularLocation>
        <location evidence="1 9">Cytoplasm</location>
    </subcellularLocation>
</comment>
<dbReference type="SUPFAM" id="SSF52172">
    <property type="entry name" value="CheY-like"/>
    <property type="match status" value="1"/>
</dbReference>
<dbReference type="EMBL" id="BNAL01000015">
    <property type="protein sequence ID" value="GHG02785.1"/>
    <property type="molecule type" value="Genomic_DNA"/>
</dbReference>
<protein>
    <recommendedName>
        <fullName evidence="9">Transcriptional regulatory protein</fullName>
    </recommendedName>
</protein>
<feature type="domain" description="Response regulatory" evidence="11">
    <location>
        <begin position="33"/>
        <end position="149"/>
    </location>
</feature>
<dbReference type="SMART" id="SM00448">
    <property type="entry name" value="REC"/>
    <property type="match status" value="1"/>
</dbReference>